<dbReference type="AlphaFoldDB" id="A0A2J8NAR5"/>
<reference evidence="2 3" key="1">
    <citation type="submission" date="2017-12" db="EMBL/GenBank/DDBJ databases">
        <title>High-resolution comparative analysis of great ape genomes.</title>
        <authorList>
            <person name="Pollen A."/>
            <person name="Hastie A."/>
            <person name="Hormozdiari F."/>
            <person name="Dougherty M."/>
            <person name="Liu R."/>
            <person name="Chaisson M."/>
            <person name="Hoppe E."/>
            <person name="Hill C."/>
            <person name="Pang A."/>
            <person name="Hillier L."/>
            <person name="Baker C."/>
            <person name="Armstrong J."/>
            <person name="Shendure J."/>
            <person name="Paten B."/>
            <person name="Wilson R."/>
            <person name="Chao H."/>
            <person name="Schneider V."/>
            <person name="Ventura M."/>
            <person name="Kronenberg Z."/>
            <person name="Murali S."/>
            <person name="Gordon D."/>
            <person name="Cantsilieris S."/>
            <person name="Munson K."/>
            <person name="Nelson B."/>
            <person name="Raja A."/>
            <person name="Underwood J."/>
            <person name="Diekhans M."/>
            <person name="Fiddes I."/>
            <person name="Haussler D."/>
            <person name="Eichler E."/>
        </authorList>
    </citation>
    <scope>NUCLEOTIDE SEQUENCE [LARGE SCALE GENOMIC DNA]</scope>
    <source>
        <strain evidence="2">Yerkes chimp pedigree #C0471</strain>
    </source>
</reference>
<name>A0A2J8NAR5_PANTR</name>
<evidence type="ECO:0000313" key="2">
    <source>
        <dbReference type="EMBL" id="PNI68860.1"/>
    </source>
</evidence>
<proteinExistence type="predicted"/>
<evidence type="ECO:0000256" key="1">
    <source>
        <dbReference type="SAM" id="MobiDB-lite"/>
    </source>
</evidence>
<gene>
    <name evidence="2" type="ORF">CK820_G0012162</name>
</gene>
<dbReference type="Proteomes" id="UP000236370">
    <property type="component" value="Unassembled WGS sequence"/>
</dbReference>
<accession>A0A2J8NAR5</accession>
<comment type="caution">
    <text evidence="2">The sequence shown here is derived from an EMBL/GenBank/DDBJ whole genome shotgun (WGS) entry which is preliminary data.</text>
</comment>
<organism evidence="2 3">
    <name type="scientific">Pan troglodytes</name>
    <name type="common">Chimpanzee</name>
    <dbReference type="NCBI Taxonomy" id="9598"/>
    <lineage>
        <taxon>Eukaryota</taxon>
        <taxon>Metazoa</taxon>
        <taxon>Chordata</taxon>
        <taxon>Craniata</taxon>
        <taxon>Vertebrata</taxon>
        <taxon>Euteleostomi</taxon>
        <taxon>Mammalia</taxon>
        <taxon>Eutheria</taxon>
        <taxon>Euarchontoglires</taxon>
        <taxon>Primates</taxon>
        <taxon>Haplorrhini</taxon>
        <taxon>Catarrhini</taxon>
        <taxon>Hominidae</taxon>
        <taxon>Pan</taxon>
    </lineage>
</organism>
<sequence>MSGELSNRFQGRLFVSSRREGVRLAQSPAGEEAGRDQPGVSL</sequence>
<protein>
    <submittedName>
        <fullName evidence="2">AIF1L isoform 5</fullName>
    </submittedName>
</protein>
<feature type="region of interest" description="Disordered" evidence="1">
    <location>
        <begin position="20"/>
        <end position="42"/>
    </location>
</feature>
<dbReference type="EMBL" id="NBAG03000232">
    <property type="protein sequence ID" value="PNI68860.1"/>
    <property type="molecule type" value="Genomic_DNA"/>
</dbReference>
<evidence type="ECO:0000313" key="3">
    <source>
        <dbReference type="Proteomes" id="UP000236370"/>
    </source>
</evidence>